<dbReference type="GO" id="GO:0004479">
    <property type="term" value="F:methionyl-tRNA formyltransferase activity"/>
    <property type="evidence" value="ECO:0007669"/>
    <property type="project" value="TreeGrafter"/>
</dbReference>
<dbReference type="Proteomes" id="UP000063991">
    <property type="component" value="Chromosome"/>
</dbReference>
<evidence type="ECO:0000313" key="2">
    <source>
        <dbReference type="EMBL" id="AMJ96939.1"/>
    </source>
</evidence>
<keyword evidence="2" id="KW-0808">Transferase</keyword>
<sequence length="278" mass="31721">MKIVYFGNDLFSNCLLLLIKNRLNIERVFINDVQENASFIKRICRKYNIVYSTEKPSIVTLKGYLNDEQTVFVVADYGYKVPTNEIKYAINIHPSLLPKSRGPTPLTYIIDNPENAGVSIHKLTEKLDAGSILIQEKFEVENNETISSLMVKSQLLAETLLEELLNNFNELYNNATPQLEKLASFQSLPPVKRRFVNWDQNTAQFSHALRQYGHFGILISLDNALYIANDVEVTTFSHDFTCGSIIFEDALIKSIAINDGYVVLSKRSLRLYESRVLN</sequence>
<organism evidence="2 3">
    <name type="scientific">Alteromonas macleodii</name>
    <name type="common">Pseudoalteromonas macleodii</name>
    <dbReference type="NCBI Taxonomy" id="28108"/>
    <lineage>
        <taxon>Bacteria</taxon>
        <taxon>Pseudomonadati</taxon>
        <taxon>Pseudomonadota</taxon>
        <taxon>Gammaproteobacteria</taxon>
        <taxon>Alteromonadales</taxon>
        <taxon>Alteromonadaceae</taxon>
        <taxon>Alteromonas/Salinimonas group</taxon>
        <taxon>Alteromonas</taxon>
    </lineage>
</organism>
<feature type="domain" description="Formyl transferase N-terminal" evidence="1">
    <location>
        <begin position="73"/>
        <end position="158"/>
    </location>
</feature>
<proteinExistence type="predicted"/>
<dbReference type="RefSeq" id="WP_015066038.1">
    <property type="nucleotide sequence ID" value="NZ_CP014323.1"/>
</dbReference>
<name>A0A126PXM6_ALTMA</name>
<dbReference type="InterPro" id="IPR002376">
    <property type="entry name" value="Formyl_transf_N"/>
</dbReference>
<dbReference type="Pfam" id="PF00551">
    <property type="entry name" value="Formyl_trans_N"/>
    <property type="match status" value="1"/>
</dbReference>
<dbReference type="SUPFAM" id="SSF53328">
    <property type="entry name" value="Formyltransferase"/>
    <property type="match status" value="1"/>
</dbReference>
<dbReference type="PANTHER" id="PTHR11138">
    <property type="entry name" value="METHIONYL-TRNA FORMYLTRANSFERASE"/>
    <property type="match status" value="1"/>
</dbReference>
<reference evidence="2 3" key="1">
    <citation type="submission" date="2015-12" db="EMBL/GenBank/DDBJ databases">
        <authorList>
            <person name="Shamseldin A."/>
            <person name="Moawad H."/>
            <person name="Abd El-Rahim W.M."/>
            <person name="Sadowsky M.J."/>
        </authorList>
    </citation>
    <scope>NUCLEOTIDE SEQUENCE [LARGE SCALE GENOMIC DNA]</scope>
    <source>
        <strain evidence="2 3">D7</strain>
    </source>
</reference>
<dbReference type="InterPro" id="IPR036477">
    <property type="entry name" value="Formyl_transf_N_sf"/>
</dbReference>
<accession>A0A126PXM6</accession>
<dbReference type="Gene3D" id="3.40.50.12230">
    <property type="match status" value="1"/>
</dbReference>
<gene>
    <name evidence="2" type="ORF">AVL55_01375</name>
</gene>
<dbReference type="EMBL" id="CP014323">
    <property type="protein sequence ID" value="AMJ96939.1"/>
    <property type="molecule type" value="Genomic_DNA"/>
</dbReference>
<dbReference type="AlphaFoldDB" id="A0A126PXM6"/>
<evidence type="ECO:0000259" key="1">
    <source>
        <dbReference type="Pfam" id="PF00551"/>
    </source>
</evidence>
<protein>
    <submittedName>
        <fullName evidence="2">Methionyl-tRNA formyltransferase</fullName>
    </submittedName>
</protein>
<dbReference type="OrthoDB" id="9802815at2"/>
<dbReference type="PANTHER" id="PTHR11138:SF5">
    <property type="entry name" value="METHIONYL-TRNA FORMYLTRANSFERASE, MITOCHONDRIAL"/>
    <property type="match status" value="1"/>
</dbReference>
<evidence type="ECO:0000313" key="3">
    <source>
        <dbReference type="Proteomes" id="UP000063991"/>
    </source>
</evidence>